<gene>
    <name evidence="1" type="ORF">YALI1_D29939g</name>
</gene>
<dbReference type="EMBL" id="CP017556">
    <property type="protein sequence ID" value="AOW04508.1"/>
    <property type="molecule type" value="Genomic_DNA"/>
</dbReference>
<evidence type="ECO:0000313" key="1">
    <source>
        <dbReference type="EMBL" id="AOW04508.1"/>
    </source>
</evidence>
<dbReference type="GeneID" id="94583442"/>
<dbReference type="VEuPathDB" id="FungiDB:YALI1_D29939g"/>
<organism evidence="1 2">
    <name type="scientific">Yarrowia lipolytica</name>
    <name type="common">Candida lipolytica</name>
    <dbReference type="NCBI Taxonomy" id="4952"/>
    <lineage>
        <taxon>Eukaryota</taxon>
        <taxon>Fungi</taxon>
        <taxon>Dikarya</taxon>
        <taxon>Ascomycota</taxon>
        <taxon>Saccharomycotina</taxon>
        <taxon>Dipodascomycetes</taxon>
        <taxon>Dipodascales</taxon>
        <taxon>Dipodascales incertae sedis</taxon>
        <taxon>Yarrowia</taxon>
    </lineage>
</organism>
<protein>
    <submittedName>
        <fullName evidence="1">Uncharacterized protein</fullName>
    </submittedName>
</protein>
<name>A0A1D8NFU5_YARLL</name>
<sequence length="144" mass="16238">MYFDLSKYPRRPLESNFTVRYAIRADGQYTHWTTDSNGVIRVGWTSVICVIGTDSDKRSLSGRSNLVGGRLREQDREGVKPFTRKRSGIINILQVYLLWGKVAVGSSCSVDVKSQLITKQLILSTSNRLLIDRSEDLNSNVKVV</sequence>
<evidence type="ECO:0000313" key="2">
    <source>
        <dbReference type="Proteomes" id="UP000182444"/>
    </source>
</evidence>
<dbReference type="RefSeq" id="XP_068138931.1">
    <property type="nucleotide sequence ID" value="XM_068282830.1"/>
</dbReference>
<proteinExistence type="predicted"/>
<dbReference type="Proteomes" id="UP000182444">
    <property type="component" value="Chromosome 1D"/>
</dbReference>
<accession>A0A1D8NFU5</accession>
<reference evidence="1 2" key="1">
    <citation type="journal article" date="2016" name="PLoS ONE">
        <title>Sequence Assembly of Yarrowia lipolytica Strain W29/CLIB89 Shows Transposable Element Diversity.</title>
        <authorList>
            <person name="Magnan C."/>
            <person name="Yu J."/>
            <person name="Chang I."/>
            <person name="Jahn E."/>
            <person name="Kanomata Y."/>
            <person name="Wu J."/>
            <person name="Zeller M."/>
            <person name="Oakes M."/>
            <person name="Baldi P."/>
            <person name="Sandmeyer S."/>
        </authorList>
    </citation>
    <scope>NUCLEOTIDE SEQUENCE [LARGE SCALE GENOMIC DNA]</scope>
    <source>
        <strain evidence="2">CLIB89(W29)</strain>
    </source>
</reference>
<dbReference type="AlphaFoldDB" id="A0A1D8NFU5"/>